<evidence type="ECO:0000256" key="10">
    <source>
        <dbReference type="ARBA" id="ARBA00022741"/>
    </source>
</evidence>
<keyword evidence="14" id="KW-0115">cAMP biosynthesis</keyword>
<evidence type="ECO:0000256" key="13">
    <source>
        <dbReference type="ARBA" id="ARBA00022989"/>
    </source>
</evidence>
<evidence type="ECO:0000256" key="15">
    <source>
        <dbReference type="ARBA" id="ARBA00023136"/>
    </source>
</evidence>
<feature type="region of interest" description="Disordered" evidence="24">
    <location>
        <begin position="569"/>
        <end position="591"/>
    </location>
</feature>
<feature type="compositionally biased region" description="Polar residues" evidence="24">
    <location>
        <begin position="863"/>
        <end position="879"/>
    </location>
</feature>
<sequence length="1499" mass="171104">MDQVSLPSDFLNDEEHVSLDPNVQTALARMSQENGCWNKFVPIPFERASKRSWWDPTFDSEVLEEQFKISSNRHILYKFRFALLYMLLVSSTWFLYFLLFGLIVKDETKKYFYISGLLFLTIICIGATIFFTSRKLYHKNVHNISIFMAVLLIVLSLLILNMVQLNAQLPLGYFAVCLQVLIIMYALFPLKLYMCILIGVVFSVLFEVCFSSSIVNGKSDFSEESGSLPHPALLENTSFYINENAQIVTQKFQDPSHSLSTLYIIIIKSLTHFAIHLIGLHIYLMSNVRMRNTFMKVGLSLLVRKQLELEKKLKENMIHSLMPKSVVDKLMKDNESNDNLEARRRSSQDTGNDIKSIFRPFNMSIKDNVSILFADICGFTKMSSNKSAEELVDILNNLFQRFDLLCKKNNCEKISTLGDCYYCISGCPDDNVDHAKNCVEMGLHMVEAIKEYDNEKKQGINMRVGIHTGKVLFGIVGTKRFKFDVWSNDVTLANRMESTGKPGMVHISEKTLKFLDDMYYTEDAEPVFGLETYFILGRKSTRTPSYSGSFRAEGRQKYTNSLQLFVTTPSDTNSLSPMNHSMSPQSRPRVLSCDTSPNFVRSLSPSYNPNLLSPNTCGKIKANSLPSILDTEDQNQEIVVVNNAKECMEIDDGCLSKTKNHKFVGKRKNWKMPKFIRKSFDQRQDPILPDAVVVDGGYQQANLQVPTIIESNSSGGGGYPNGRKEVAISVQENSEGEEQGTIVDVKSYISQSRSDMVGIFDYNASDFIRGGSYRSQYGRSSKNEFNYLNRANSNRSRRERSPSNIECLEPTPRTRSATVVLGTNNFSFNRPAQKRSLDYSPKLSSNAVMDDCSIANSRKDSGIKSNSRRSSIQQLDSTNNSDLLQHRVSGYYTSSQSTVNSPNGANISCKVAGHLSSLNTHSGVFFDKSGVCIQNLRKQSDRQLIKCVQDNSKSQSNYFIKPPLSKITLYFKNRNMEDDYRQNVHLVSPFETLANSKFNTYLDVFVSFVAFLFISLELLLFYNITICWSVAFLIMLFLQILGSFLCWNRIIFYFEKMHFMTSFFQWNLYGTLLVSLPMFLTLINFVQDQNISYNHLHVYSYILFLSLVHFCNFTQVNCWVKNFVAILCCLLFVSLILHNHAISSGLNVPTSSQINETSSSNIRRVERSVEDVIDRYFLNDTFEVQEPVPIVFFSKPSTSNDTNSSPAPTATNENPRLQDIPHMLELFVNLMLLLILVFFLNREFEIGYRLSFHANYVSNKDKIHIETLKNQADYLIYNIVPEHVAEKLKKDAKYSENFKNVAIIFASIVNFNDLYDETYEGGIEYLRVLNELISDFDELLDRPEFCSVEKIKTIGSTFMAASGLNSDLRGRQRDKNEHLFALMEFALELQNVVNDFNRDLLEFNLILRVGYNIGDVTAAVIGNTKLYYDIWGDSVNIASRMDSTGVNGHIQVGENCLEYLEKKYDFDARGPVYVKGKDHMNCYLLKKRRTSDFLCVPTN</sequence>
<keyword evidence="16" id="KW-0325">Glycoprotein</keyword>
<evidence type="ECO:0000256" key="16">
    <source>
        <dbReference type="ARBA" id="ARBA00023180"/>
    </source>
</evidence>
<evidence type="ECO:0000259" key="26">
    <source>
        <dbReference type="PROSITE" id="PS50125"/>
    </source>
</evidence>
<evidence type="ECO:0000256" key="5">
    <source>
        <dbReference type="ARBA" id="ARBA00012201"/>
    </source>
</evidence>
<evidence type="ECO:0000256" key="18">
    <source>
        <dbReference type="ARBA" id="ARBA00023239"/>
    </source>
</evidence>
<feature type="compositionally biased region" description="Polar residues" evidence="24">
    <location>
        <begin position="569"/>
        <end position="586"/>
    </location>
</feature>
<reference evidence="27" key="1">
    <citation type="submission" date="2021-12" db="EMBL/GenBank/DDBJ databases">
        <authorList>
            <person name="King R."/>
        </authorList>
    </citation>
    <scope>NUCLEOTIDE SEQUENCE</scope>
</reference>
<dbReference type="GO" id="GO:0006171">
    <property type="term" value="P:cAMP biosynthetic process"/>
    <property type="evidence" value="ECO:0007669"/>
    <property type="project" value="UniProtKB-KW"/>
</dbReference>
<dbReference type="PANTHER" id="PTHR45627">
    <property type="entry name" value="ADENYLATE CYCLASE TYPE 1"/>
    <property type="match status" value="1"/>
</dbReference>
<keyword evidence="17" id="KW-0464">Manganese</keyword>
<dbReference type="Pfam" id="PF00211">
    <property type="entry name" value="Guanylate_cyc"/>
    <property type="match status" value="2"/>
</dbReference>
<evidence type="ECO:0000256" key="14">
    <source>
        <dbReference type="ARBA" id="ARBA00022998"/>
    </source>
</evidence>
<keyword evidence="28" id="KW-1185">Reference proteome</keyword>
<feature type="transmembrane region" description="Helical" evidence="25">
    <location>
        <begin position="82"/>
        <end position="104"/>
    </location>
</feature>
<comment type="cofactor">
    <cofactor evidence="3">
        <name>Mg(2+)</name>
        <dbReference type="ChEBI" id="CHEBI:18420"/>
    </cofactor>
</comment>
<evidence type="ECO:0000256" key="2">
    <source>
        <dbReference type="ARBA" id="ARBA00001936"/>
    </source>
</evidence>
<dbReference type="Gene3D" id="3.30.70.1230">
    <property type="entry name" value="Nucleotide cyclase"/>
    <property type="match status" value="2"/>
</dbReference>
<feature type="region of interest" description="Disordered" evidence="24">
    <location>
        <begin position="858"/>
        <end position="879"/>
    </location>
</feature>
<comment type="cofactor">
    <cofactor evidence="2">
        <name>Mn(2+)</name>
        <dbReference type="ChEBI" id="CHEBI:29035"/>
    </cofactor>
</comment>
<keyword evidence="10" id="KW-0547">Nucleotide-binding</keyword>
<dbReference type="GO" id="GO:0046872">
    <property type="term" value="F:metal ion binding"/>
    <property type="evidence" value="ECO:0007669"/>
    <property type="project" value="UniProtKB-KW"/>
</dbReference>
<keyword evidence="13 25" id="KW-1133">Transmembrane helix</keyword>
<keyword evidence="12" id="KW-0460">Magnesium</keyword>
<feature type="transmembrane region" description="Helical" evidence="25">
    <location>
        <begin position="1123"/>
        <end position="1142"/>
    </location>
</feature>
<evidence type="ECO:0000256" key="17">
    <source>
        <dbReference type="ARBA" id="ARBA00023211"/>
    </source>
</evidence>
<dbReference type="InterPro" id="IPR029787">
    <property type="entry name" value="Nucleotide_cyclase"/>
</dbReference>
<keyword evidence="8" id="KW-0479">Metal-binding</keyword>
<dbReference type="SMART" id="SM00044">
    <property type="entry name" value="CYCc"/>
    <property type="match status" value="2"/>
</dbReference>
<evidence type="ECO:0000256" key="25">
    <source>
        <dbReference type="SAM" id="Phobius"/>
    </source>
</evidence>
<keyword evidence="18 23" id="KW-0456">Lyase</keyword>
<comment type="similarity">
    <text evidence="23">Belongs to the adenylyl cyclase class-4/guanylyl cyclase family.</text>
</comment>
<feature type="transmembrane region" description="Helical" evidence="25">
    <location>
        <begin position="1066"/>
        <end position="1086"/>
    </location>
</feature>
<evidence type="ECO:0000256" key="11">
    <source>
        <dbReference type="ARBA" id="ARBA00022840"/>
    </source>
</evidence>
<dbReference type="PROSITE" id="PS50125">
    <property type="entry name" value="GUANYLATE_CYCLASE_2"/>
    <property type="match status" value="2"/>
</dbReference>
<evidence type="ECO:0000256" key="23">
    <source>
        <dbReference type="RuleBase" id="RU000405"/>
    </source>
</evidence>
<protein>
    <recommendedName>
        <fullName evidence="19">Adenylate cyclase type 9</fullName>
        <ecNumber evidence="5">4.6.1.1</ecNumber>
    </recommendedName>
    <alternativeName>
        <fullName evidence="22">ATP pyrophosphate-lyase 9</fullName>
    </alternativeName>
    <alternativeName>
        <fullName evidence="20">Adenylate cyclase type IX</fullName>
    </alternativeName>
    <alternativeName>
        <fullName evidence="21">Adenylyl cyclase 9</fullName>
    </alternativeName>
</protein>
<keyword evidence="7 25" id="KW-0812">Transmembrane</keyword>
<evidence type="ECO:0000256" key="12">
    <source>
        <dbReference type="ARBA" id="ARBA00022842"/>
    </source>
</evidence>
<feature type="domain" description="Guanylate cyclase" evidence="26">
    <location>
        <begin position="370"/>
        <end position="497"/>
    </location>
</feature>
<dbReference type="PROSITE" id="PS00452">
    <property type="entry name" value="GUANYLATE_CYCLASE_1"/>
    <property type="match status" value="1"/>
</dbReference>
<feature type="transmembrane region" description="Helical" evidence="25">
    <location>
        <begin position="144"/>
        <end position="165"/>
    </location>
</feature>
<comment type="subcellular location">
    <subcellularLocation>
        <location evidence="4">Cell membrane</location>
        <topology evidence="4">Multi-pass membrane protein</topology>
    </subcellularLocation>
</comment>
<evidence type="ECO:0000256" key="3">
    <source>
        <dbReference type="ARBA" id="ARBA00001946"/>
    </source>
</evidence>
<feature type="transmembrane region" description="Helical" evidence="25">
    <location>
        <begin position="195"/>
        <end position="215"/>
    </location>
</feature>
<dbReference type="GO" id="GO:0007189">
    <property type="term" value="P:adenylate cyclase-activating G protein-coupled receptor signaling pathway"/>
    <property type="evidence" value="ECO:0007669"/>
    <property type="project" value="TreeGrafter"/>
</dbReference>
<keyword evidence="6" id="KW-1003">Cell membrane</keyword>
<dbReference type="EC" id="4.6.1.1" evidence="5"/>
<feature type="transmembrane region" description="Helical" evidence="25">
    <location>
        <begin position="1220"/>
        <end position="1240"/>
    </location>
</feature>
<evidence type="ECO:0000256" key="19">
    <source>
        <dbReference type="ARBA" id="ARBA00070496"/>
    </source>
</evidence>
<evidence type="ECO:0000256" key="9">
    <source>
        <dbReference type="ARBA" id="ARBA00022737"/>
    </source>
</evidence>
<accession>A0A9P0B4Y4</accession>
<feature type="transmembrane region" description="Helical" evidence="25">
    <location>
        <begin position="262"/>
        <end position="285"/>
    </location>
</feature>
<dbReference type="FunFam" id="3.30.70.1230:FF:000008">
    <property type="entry name" value="Adenylate cyclase type 9"/>
    <property type="match status" value="1"/>
</dbReference>
<dbReference type="FunFam" id="3.30.70.1230:FF:000014">
    <property type="entry name" value="adenylate cyclase type 9"/>
    <property type="match status" value="1"/>
</dbReference>
<evidence type="ECO:0000256" key="4">
    <source>
        <dbReference type="ARBA" id="ARBA00004651"/>
    </source>
</evidence>
<proteinExistence type="inferred from homology"/>
<comment type="catalytic activity">
    <reaction evidence="1">
        <text>ATP = 3',5'-cyclic AMP + diphosphate</text>
        <dbReference type="Rhea" id="RHEA:15389"/>
        <dbReference type="ChEBI" id="CHEBI:30616"/>
        <dbReference type="ChEBI" id="CHEBI:33019"/>
        <dbReference type="ChEBI" id="CHEBI:58165"/>
        <dbReference type="EC" id="4.6.1.1"/>
    </reaction>
</comment>
<keyword evidence="9" id="KW-0677">Repeat</keyword>
<dbReference type="GO" id="GO:0005524">
    <property type="term" value="F:ATP binding"/>
    <property type="evidence" value="ECO:0007669"/>
    <property type="project" value="UniProtKB-KW"/>
</dbReference>
<feature type="transmembrane region" description="Helical" evidence="25">
    <location>
        <begin position="1004"/>
        <end position="1024"/>
    </location>
</feature>
<evidence type="ECO:0000256" key="7">
    <source>
        <dbReference type="ARBA" id="ARBA00022692"/>
    </source>
</evidence>
<evidence type="ECO:0000256" key="20">
    <source>
        <dbReference type="ARBA" id="ARBA00081225"/>
    </source>
</evidence>
<dbReference type="GO" id="GO:0004016">
    <property type="term" value="F:adenylate cyclase activity"/>
    <property type="evidence" value="ECO:0007669"/>
    <property type="project" value="UniProtKB-EC"/>
</dbReference>
<evidence type="ECO:0000256" key="8">
    <source>
        <dbReference type="ARBA" id="ARBA00022723"/>
    </source>
</evidence>
<evidence type="ECO:0000256" key="6">
    <source>
        <dbReference type="ARBA" id="ARBA00022475"/>
    </source>
</evidence>
<dbReference type="PANTHER" id="PTHR45627:SF8">
    <property type="entry name" value="ADENYLATE CYCLASE TYPE 9"/>
    <property type="match status" value="1"/>
</dbReference>
<keyword evidence="15 25" id="KW-0472">Membrane</keyword>
<feature type="domain" description="Guanylate cyclase" evidence="26">
    <location>
        <begin position="1302"/>
        <end position="1442"/>
    </location>
</feature>
<feature type="transmembrane region" description="Helical" evidence="25">
    <location>
        <begin position="171"/>
        <end position="188"/>
    </location>
</feature>
<evidence type="ECO:0000256" key="21">
    <source>
        <dbReference type="ARBA" id="ARBA00081232"/>
    </source>
</evidence>
<dbReference type="CDD" id="cd07302">
    <property type="entry name" value="CHD"/>
    <property type="match status" value="2"/>
</dbReference>
<feature type="transmembrane region" description="Helical" evidence="25">
    <location>
        <begin position="1098"/>
        <end position="1116"/>
    </location>
</feature>
<evidence type="ECO:0000256" key="1">
    <source>
        <dbReference type="ARBA" id="ARBA00001593"/>
    </source>
</evidence>
<evidence type="ECO:0000256" key="22">
    <source>
        <dbReference type="ARBA" id="ARBA00081427"/>
    </source>
</evidence>
<feature type="region of interest" description="Disordered" evidence="24">
    <location>
        <begin position="1195"/>
        <end position="1214"/>
    </location>
</feature>
<dbReference type="InterPro" id="IPR018297">
    <property type="entry name" value="A/G_cyclase_CS"/>
</dbReference>
<dbReference type="OrthoDB" id="10035433at2759"/>
<dbReference type="GO" id="GO:0005886">
    <property type="term" value="C:plasma membrane"/>
    <property type="evidence" value="ECO:0007669"/>
    <property type="project" value="UniProtKB-SubCell"/>
</dbReference>
<dbReference type="SUPFAM" id="SSF55073">
    <property type="entry name" value="Nucleotide cyclase"/>
    <property type="match status" value="2"/>
</dbReference>
<evidence type="ECO:0000313" key="27">
    <source>
        <dbReference type="EMBL" id="CAH0557564.1"/>
    </source>
</evidence>
<dbReference type="GO" id="GO:0035556">
    <property type="term" value="P:intracellular signal transduction"/>
    <property type="evidence" value="ECO:0007669"/>
    <property type="project" value="InterPro"/>
</dbReference>
<keyword evidence="11" id="KW-0067">ATP-binding</keyword>
<gene>
    <name evidence="27" type="ORF">MELIAE_LOCUS8262</name>
</gene>
<evidence type="ECO:0000256" key="24">
    <source>
        <dbReference type="SAM" id="MobiDB-lite"/>
    </source>
</evidence>
<feature type="transmembrane region" description="Helical" evidence="25">
    <location>
        <begin position="1030"/>
        <end position="1054"/>
    </location>
</feature>
<dbReference type="InterPro" id="IPR001054">
    <property type="entry name" value="A/G_cyclase"/>
</dbReference>
<dbReference type="Proteomes" id="UP001154078">
    <property type="component" value="Chromosome 5"/>
</dbReference>
<feature type="transmembrane region" description="Helical" evidence="25">
    <location>
        <begin position="110"/>
        <end position="132"/>
    </location>
</feature>
<organism evidence="27 28">
    <name type="scientific">Brassicogethes aeneus</name>
    <name type="common">Rape pollen beetle</name>
    <name type="synonym">Meligethes aeneus</name>
    <dbReference type="NCBI Taxonomy" id="1431903"/>
    <lineage>
        <taxon>Eukaryota</taxon>
        <taxon>Metazoa</taxon>
        <taxon>Ecdysozoa</taxon>
        <taxon>Arthropoda</taxon>
        <taxon>Hexapoda</taxon>
        <taxon>Insecta</taxon>
        <taxon>Pterygota</taxon>
        <taxon>Neoptera</taxon>
        <taxon>Endopterygota</taxon>
        <taxon>Coleoptera</taxon>
        <taxon>Polyphaga</taxon>
        <taxon>Cucujiformia</taxon>
        <taxon>Nitidulidae</taxon>
        <taxon>Meligethinae</taxon>
        <taxon>Brassicogethes</taxon>
    </lineage>
</organism>
<evidence type="ECO:0000313" key="28">
    <source>
        <dbReference type="Proteomes" id="UP001154078"/>
    </source>
</evidence>
<dbReference type="EMBL" id="OV121136">
    <property type="protein sequence ID" value="CAH0557564.1"/>
    <property type="molecule type" value="Genomic_DNA"/>
</dbReference>
<name>A0A9P0B4Y4_BRAAE</name>